<sequence>MIRSLSHNFSNACHSQSHSNGNTPVLLTFYPISILCNQQC</sequence>
<gene>
    <name evidence="1" type="ORF">BIFGAL_04253</name>
</gene>
<organism evidence="1 2">
    <name type="scientific">Bifidobacterium gallicum DSM 20093 = LMG 11596</name>
    <dbReference type="NCBI Taxonomy" id="561180"/>
    <lineage>
        <taxon>Bacteria</taxon>
        <taxon>Bacillati</taxon>
        <taxon>Actinomycetota</taxon>
        <taxon>Actinomycetes</taxon>
        <taxon>Bifidobacteriales</taxon>
        <taxon>Bifidobacteriaceae</taxon>
        <taxon>Bifidobacterium</taxon>
    </lineage>
</organism>
<proteinExistence type="predicted"/>
<dbReference type="AlphaFoldDB" id="D1NWK0"/>
<name>D1NWK0_9BIFI</name>
<dbReference type="EMBL" id="ABXB03000004">
    <property type="protein sequence ID" value="EFA22486.1"/>
    <property type="molecule type" value="Genomic_DNA"/>
</dbReference>
<evidence type="ECO:0000313" key="1">
    <source>
        <dbReference type="EMBL" id="EFA22486.1"/>
    </source>
</evidence>
<protein>
    <submittedName>
        <fullName evidence="1">Uncharacterized protein</fullName>
    </submittedName>
</protein>
<dbReference type="STRING" id="561180.BIFGAL_04253"/>
<accession>D1NWK0</accession>
<comment type="caution">
    <text evidence="1">The sequence shown here is derived from an EMBL/GenBank/DDBJ whole genome shotgun (WGS) entry which is preliminary data.</text>
</comment>
<dbReference type="Proteomes" id="UP000003656">
    <property type="component" value="Unassembled WGS sequence"/>
</dbReference>
<evidence type="ECO:0000313" key="2">
    <source>
        <dbReference type="Proteomes" id="UP000003656"/>
    </source>
</evidence>
<reference evidence="1 2" key="1">
    <citation type="submission" date="2009-11" db="EMBL/GenBank/DDBJ databases">
        <authorList>
            <person name="Weinstock G."/>
            <person name="Sodergren E."/>
            <person name="Clifton S."/>
            <person name="Fulton L."/>
            <person name="Fulton B."/>
            <person name="Courtney L."/>
            <person name="Fronick C."/>
            <person name="Harrison M."/>
            <person name="Strong C."/>
            <person name="Farmer C."/>
            <person name="Delahaunty K."/>
            <person name="Markovic C."/>
            <person name="Hall O."/>
            <person name="Minx P."/>
            <person name="Tomlinson C."/>
            <person name="Mitreva M."/>
            <person name="Nelson J."/>
            <person name="Hou S."/>
            <person name="Wollam A."/>
            <person name="Pepin K.H."/>
            <person name="Johnson M."/>
            <person name="Bhonagiri V."/>
            <person name="Nash W.E."/>
            <person name="Warren W."/>
            <person name="Chinwalla A."/>
            <person name="Mardis E.R."/>
            <person name="Wilson R.K."/>
        </authorList>
    </citation>
    <scope>NUCLEOTIDE SEQUENCE [LARGE SCALE GENOMIC DNA]</scope>
    <source>
        <strain evidence="1 2">DSM 20093</strain>
    </source>
</reference>